<dbReference type="EMBL" id="AVOT02072162">
    <property type="protein sequence ID" value="MBW0562203.1"/>
    <property type="molecule type" value="Genomic_DNA"/>
</dbReference>
<organism evidence="2 3">
    <name type="scientific">Austropuccinia psidii MF-1</name>
    <dbReference type="NCBI Taxonomy" id="1389203"/>
    <lineage>
        <taxon>Eukaryota</taxon>
        <taxon>Fungi</taxon>
        <taxon>Dikarya</taxon>
        <taxon>Basidiomycota</taxon>
        <taxon>Pucciniomycotina</taxon>
        <taxon>Pucciniomycetes</taxon>
        <taxon>Pucciniales</taxon>
        <taxon>Sphaerophragmiaceae</taxon>
        <taxon>Austropuccinia</taxon>
    </lineage>
</organism>
<feature type="region of interest" description="Disordered" evidence="1">
    <location>
        <begin position="40"/>
        <end position="89"/>
    </location>
</feature>
<gene>
    <name evidence="2" type="ORF">O181_101918</name>
</gene>
<feature type="region of interest" description="Disordered" evidence="1">
    <location>
        <begin position="1"/>
        <end position="26"/>
    </location>
</feature>
<name>A0A9Q3PHL5_9BASI</name>
<accession>A0A9Q3PHL5</accession>
<dbReference type="Proteomes" id="UP000765509">
    <property type="component" value="Unassembled WGS sequence"/>
</dbReference>
<comment type="caution">
    <text evidence="2">The sequence shown here is derived from an EMBL/GenBank/DDBJ whole genome shotgun (WGS) entry which is preliminary data.</text>
</comment>
<reference evidence="2" key="1">
    <citation type="submission" date="2021-03" db="EMBL/GenBank/DDBJ databases">
        <title>Draft genome sequence of rust myrtle Austropuccinia psidii MF-1, a brazilian biotype.</title>
        <authorList>
            <person name="Quecine M.C."/>
            <person name="Pachon D.M.R."/>
            <person name="Bonatelli M.L."/>
            <person name="Correr F.H."/>
            <person name="Franceschini L.M."/>
            <person name="Leite T.F."/>
            <person name="Margarido G.R.A."/>
            <person name="Almeida C.A."/>
            <person name="Ferrarezi J.A."/>
            <person name="Labate C.A."/>
        </authorList>
    </citation>
    <scope>NUCLEOTIDE SEQUENCE</scope>
    <source>
        <strain evidence="2">MF-1</strain>
    </source>
</reference>
<dbReference type="AlphaFoldDB" id="A0A9Q3PHL5"/>
<feature type="compositionally biased region" description="Polar residues" evidence="1">
    <location>
        <begin position="73"/>
        <end position="89"/>
    </location>
</feature>
<protein>
    <submittedName>
        <fullName evidence="2">Uncharacterized protein</fullName>
    </submittedName>
</protein>
<evidence type="ECO:0000313" key="3">
    <source>
        <dbReference type="Proteomes" id="UP000765509"/>
    </source>
</evidence>
<proteinExistence type="predicted"/>
<sequence length="89" mass="10215">MRPLGPFWPKYNEAKRGQGGGPPAYKARWVPNHKWAHLSQFWPPNLNNPKNGQKDPRTQIGQEPQFGHFQPLASGNHQRPPVQVQQDFP</sequence>
<keyword evidence="3" id="KW-1185">Reference proteome</keyword>
<evidence type="ECO:0000256" key="1">
    <source>
        <dbReference type="SAM" id="MobiDB-lite"/>
    </source>
</evidence>
<evidence type="ECO:0000313" key="2">
    <source>
        <dbReference type="EMBL" id="MBW0562203.1"/>
    </source>
</evidence>